<feature type="domain" description="Zn(2)-C6 fungal-type" evidence="2">
    <location>
        <begin position="11"/>
        <end position="41"/>
    </location>
</feature>
<accession>A0A9P7BCR4</accession>
<protein>
    <recommendedName>
        <fullName evidence="2">Zn(2)-C6 fungal-type domain-containing protein</fullName>
    </recommendedName>
</protein>
<dbReference type="EMBL" id="PUHW01000292">
    <property type="protein sequence ID" value="KAG0687242.1"/>
    <property type="molecule type" value="Genomic_DNA"/>
</dbReference>
<organism evidence="3 4">
    <name type="scientific">Pichia californica</name>
    <dbReference type="NCBI Taxonomy" id="460514"/>
    <lineage>
        <taxon>Eukaryota</taxon>
        <taxon>Fungi</taxon>
        <taxon>Dikarya</taxon>
        <taxon>Ascomycota</taxon>
        <taxon>Saccharomycotina</taxon>
        <taxon>Pichiomycetes</taxon>
        <taxon>Pichiales</taxon>
        <taxon>Pichiaceae</taxon>
        <taxon>Pichia</taxon>
    </lineage>
</organism>
<evidence type="ECO:0000313" key="3">
    <source>
        <dbReference type="EMBL" id="KAG0687242.1"/>
    </source>
</evidence>
<dbReference type="OrthoDB" id="3598904at2759"/>
<dbReference type="PROSITE" id="PS00463">
    <property type="entry name" value="ZN2_CY6_FUNGAL_1"/>
    <property type="match status" value="2"/>
</dbReference>
<name>A0A9P7BCR4_9ASCO</name>
<keyword evidence="4" id="KW-1185">Reference proteome</keyword>
<feature type="domain" description="Zn(2)-C6 fungal-type" evidence="2">
    <location>
        <begin position="75"/>
        <end position="105"/>
    </location>
</feature>
<dbReference type="AlphaFoldDB" id="A0A9P7BCR4"/>
<dbReference type="InterPro" id="IPR001138">
    <property type="entry name" value="Zn2Cys6_DnaBD"/>
</dbReference>
<evidence type="ECO:0000259" key="2">
    <source>
        <dbReference type="PROSITE" id="PS50048"/>
    </source>
</evidence>
<dbReference type="InterPro" id="IPR036864">
    <property type="entry name" value="Zn2-C6_fun-type_DNA-bd_sf"/>
</dbReference>
<dbReference type="SUPFAM" id="SSF57701">
    <property type="entry name" value="Zn2/Cys6 DNA-binding domain"/>
    <property type="match status" value="2"/>
</dbReference>
<dbReference type="GO" id="GO:0008270">
    <property type="term" value="F:zinc ion binding"/>
    <property type="evidence" value="ECO:0007669"/>
    <property type="project" value="InterPro"/>
</dbReference>
<dbReference type="Gene3D" id="4.10.240.10">
    <property type="entry name" value="Zn(2)-C6 fungal-type DNA-binding domain"/>
    <property type="match status" value="2"/>
</dbReference>
<dbReference type="SMART" id="SM00066">
    <property type="entry name" value="GAL4"/>
    <property type="match status" value="2"/>
</dbReference>
<dbReference type="PROSITE" id="PS50048">
    <property type="entry name" value="ZN2_CY6_FUNGAL_2"/>
    <property type="match status" value="2"/>
</dbReference>
<gene>
    <name evidence="3" type="ORF">C6P40_002625</name>
</gene>
<dbReference type="Proteomes" id="UP000697127">
    <property type="component" value="Unassembled WGS sequence"/>
</dbReference>
<dbReference type="CDD" id="cd00067">
    <property type="entry name" value="GAL4"/>
    <property type="match status" value="2"/>
</dbReference>
<evidence type="ECO:0000256" key="1">
    <source>
        <dbReference type="ARBA" id="ARBA00023242"/>
    </source>
</evidence>
<sequence>MTKIIKRTKLGCLSCRFAKKKCDELKPICTLCLKRNIKCIWPIFQNQSLSNFIDKQGKFSFNDSMKRKIIRSKNGCFQCRKSKKKCDELKPICTLCINKNIICCYPDYKLIEDIPTFHSNHSINFANDQMFLINVFFNNIIETLIPKDSLNIISEFTFESMKQCIFIKDSITSLSTAFIFNIDTTNSIISKYSNLNNYNDIENKLQFLLLTILISLFTETNKEIVLLNIQNALNISKSLNPLIPSKKFKFLIESLIYNYSVTLILTTINSKLQIQNPFTFMDNWRILFPKFPDIISNPLLGNSLDSFIIIAKVSYLFKFPNNNNNNYYYPKLLNQIDNILLIQPMNIISNGLSIPLNLTTYKCLLVSKLLLLYLTNGNNSIEFNNIISNFLIILKYNFENSQMFSNNIEICDLWSMFMFGINLKNEKDQLFLINWFKKSWEKSHNIGYFKAIKKFEIAWQKNLGFDILKDPQFLSDLHLS</sequence>
<proteinExistence type="predicted"/>
<dbReference type="GO" id="GO:0000981">
    <property type="term" value="F:DNA-binding transcription factor activity, RNA polymerase II-specific"/>
    <property type="evidence" value="ECO:0007669"/>
    <property type="project" value="InterPro"/>
</dbReference>
<dbReference type="PANTHER" id="PTHR37534:SF46">
    <property type="entry name" value="ZN(II)2CYS6 TRANSCRIPTION FACTOR (EUROFUNG)"/>
    <property type="match status" value="1"/>
</dbReference>
<keyword evidence="1" id="KW-0539">Nucleus</keyword>
<evidence type="ECO:0000313" key="4">
    <source>
        <dbReference type="Proteomes" id="UP000697127"/>
    </source>
</evidence>
<dbReference type="PANTHER" id="PTHR37534">
    <property type="entry name" value="TRANSCRIPTIONAL ACTIVATOR PROTEIN UGA3"/>
    <property type="match status" value="1"/>
</dbReference>
<reference evidence="3" key="1">
    <citation type="submission" date="2020-11" db="EMBL/GenBank/DDBJ databases">
        <title>Kefir isolates.</title>
        <authorList>
            <person name="Marcisauskas S."/>
            <person name="Kim Y."/>
            <person name="Blasche S."/>
        </authorList>
    </citation>
    <scope>NUCLEOTIDE SEQUENCE</scope>
    <source>
        <strain evidence="3">Olga-1</strain>
    </source>
</reference>
<comment type="caution">
    <text evidence="3">The sequence shown here is derived from an EMBL/GenBank/DDBJ whole genome shotgun (WGS) entry which is preliminary data.</text>
</comment>
<dbReference type="Pfam" id="PF00172">
    <property type="entry name" value="Zn_clus"/>
    <property type="match status" value="2"/>
</dbReference>